<protein>
    <submittedName>
        <fullName evidence="3">Uncharacterized protein</fullName>
    </submittedName>
</protein>
<gene>
    <name evidence="3" type="ORF">ACFVZC_20435</name>
</gene>
<organism evidence="3 4">
    <name type="scientific">Streptomyces marokkonensis</name>
    <dbReference type="NCBI Taxonomy" id="324855"/>
    <lineage>
        <taxon>Bacteria</taxon>
        <taxon>Bacillati</taxon>
        <taxon>Actinomycetota</taxon>
        <taxon>Actinomycetes</taxon>
        <taxon>Kitasatosporales</taxon>
        <taxon>Streptomycetaceae</taxon>
        <taxon>Streptomyces</taxon>
    </lineage>
</organism>
<feature type="region of interest" description="Disordered" evidence="1">
    <location>
        <begin position="1"/>
        <end position="35"/>
    </location>
</feature>
<keyword evidence="2" id="KW-1133">Transmembrane helix</keyword>
<evidence type="ECO:0000256" key="2">
    <source>
        <dbReference type="SAM" id="Phobius"/>
    </source>
</evidence>
<dbReference type="EMBL" id="JBHVZQ010000017">
    <property type="protein sequence ID" value="MFF1275745.1"/>
    <property type="molecule type" value="Genomic_DNA"/>
</dbReference>
<evidence type="ECO:0000313" key="3">
    <source>
        <dbReference type="EMBL" id="MFF1275745.1"/>
    </source>
</evidence>
<keyword evidence="2" id="KW-0812">Transmembrane</keyword>
<feature type="region of interest" description="Disordered" evidence="1">
    <location>
        <begin position="69"/>
        <end position="129"/>
    </location>
</feature>
<name>A0ABW6Q9N7_9ACTN</name>
<dbReference type="RefSeq" id="WP_388236466.1">
    <property type="nucleotide sequence ID" value="NZ_JBHVZQ010000017.1"/>
</dbReference>
<dbReference type="Proteomes" id="UP001601627">
    <property type="component" value="Unassembled WGS sequence"/>
</dbReference>
<keyword evidence="2" id="KW-0472">Membrane</keyword>
<reference evidence="3 4" key="1">
    <citation type="submission" date="2024-09" db="EMBL/GenBank/DDBJ databases">
        <title>The Natural Products Discovery Center: Release of the First 8490 Sequenced Strains for Exploring Actinobacteria Biosynthetic Diversity.</title>
        <authorList>
            <person name="Kalkreuter E."/>
            <person name="Kautsar S.A."/>
            <person name="Yang D."/>
            <person name="Bader C.D."/>
            <person name="Teijaro C.N."/>
            <person name="Fluegel L."/>
            <person name="Davis C.M."/>
            <person name="Simpson J.R."/>
            <person name="Lauterbach L."/>
            <person name="Steele A.D."/>
            <person name="Gui C."/>
            <person name="Meng S."/>
            <person name="Li G."/>
            <person name="Viehrig K."/>
            <person name="Ye F."/>
            <person name="Su P."/>
            <person name="Kiefer A.F."/>
            <person name="Nichols A."/>
            <person name="Cepeda A.J."/>
            <person name="Yan W."/>
            <person name="Fan B."/>
            <person name="Jiang Y."/>
            <person name="Adhikari A."/>
            <person name="Zheng C.-J."/>
            <person name="Schuster L."/>
            <person name="Cowan T.M."/>
            <person name="Smanski M.J."/>
            <person name="Chevrette M.G."/>
            <person name="De Carvalho L.P.S."/>
            <person name="Shen B."/>
        </authorList>
    </citation>
    <scope>NUCLEOTIDE SEQUENCE [LARGE SCALE GENOMIC DNA]</scope>
    <source>
        <strain evidence="3 4">NPDC058328</strain>
    </source>
</reference>
<keyword evidence="4" id="KW-1185">Reference proteome</keyword>
<feature type="transmembrane region" description="Helical" evidence="2">
    <location>
        <begin position="134"/>
        <end position="156"/>
    </location>
</feature>
<sequence>MTAHDEARDPSREEPEHDGMDALMAALLDEPLPEGARRDPEFLAARDAAVADLVVLREQLTVIADALAGPRDGAPAGRDAAARPGKRPDPGSGPGGGDAGTHAPGGTASGHAETGPAPLRVLPPRRPRRPPVRAVLGGLAAAAAAGLVLGTGWLVAQGGGAAGPADSGAAADAKEAGGVAFGSPRYLACARLVAEGAVTAVERVPGAAGTERVTLRVSRYHKGGGEVTFLRDAVGESPLHRGDRVLIGMSRDGDRPDMVLVGEEEIAPERARIVAALPESRTLSCG</sequence>
<feature type="compositionally biased region" description="Basic and acidic residues" evidence="1">
    <location>
        <begin position="1"/>
        <end position="20"/>
    </location>
</feature>
<feature type="compositionally biased region" description="Low complexity" evidence="1">
    <location>
        <begin position="69"/>
        <end position="83"/>
    </location>
</feature>
<evidence type="ECO:0000313" key="4">
    <source>
        <dbReference type="Proteomes" id="UP001601627"/>
    </source>
</evidence>
<proteinExistence type="predicted"/>
<evidence type="ECO:0000256" key="1">
    <source>
        <dbReference type="SAM" id="MobiDB-lite"/>
    </source>
</evidence>
<accession>A0ABW6Q9N7</accession>
<comment type="caution">
    <text evidence="3">The sequence shown here is derived from an EMBL/GenBank/DDBJ whole genome shotgun (WGS) entry which is preliminary data.</text>
</comment>